<organism evidence="6 8">
    <name type="scientific">Bursaphelenchus xylophilus</name>
    <name type="common">Pinewood nematode worm</name>
    <name type="synonym">Aphelenchoides xylophilus</name>
    <dbReference type="NCBI Taxonomy" id="6326"/>
    <lineage>
        <taxon>Eukaryota</taxon>
        <taxon>Metazoa</taxon>
        <taxon>Ecdysozoa</taxon>
        <taxon>Nematoda</taxon>
        <taxon>Chromadorea</taxon>
        <taxon>Rhabditida</taxon>
        <taxon>Tylenchina</taxon>
        <taxon>Tylenchomorpha</taxon>
        <taxon>Aphelenchoidea</taxon>
        <taxon>Aphelenchoididae</taxon>
        <taxon>Bursaphelenchus</taxon>
    </lineage>
</organism>
<dbReference type="SMR" id="A0A1I7S2G4"/>
<evidence type="ECO:0000313" key="5">
    <source>
        <dbReference type="EMBL" id="CAG9114574.1"/>
    </source>
</evidence>
<protein>
    <submittedName>
        <fullName evidence="4">(pine wood nematode) hypothetical protein</fullName>
    </submittedName>
    <submittedName>
        <fullName evidence="8">GLTSCR1 domain-containing protein</fullName>
    </submittedName>
</protein>
<evidence type="ECO:0000256" key="1">
    <source>
        <dbReference type="SAM" id="Coils"/>
    </source>
</evidence>
<sequence>MADDFDEDINRDWFLDEDEYPKPSPSQHILEPPQDDLFSQGGFNQPAPHQNNDFDLVVPVEGDCGSVSGQNQRFNQPVVYQQQQGYDGKQDDIVHHSQPSTSSQQTYEINGVQYVQQPVSSQPQQFTSQDQGQVQYFTQGQFEQWDQTGQQFQIQYLDDQSNQGERQPAQQFVNVNNIRVSQAQSQLPQQVQIPAGQVAQQLLMPDGKVVLVLTQQNQDPQQPTGQYIQQQIATSNAQNAIQGQNVVMLKNGQQQPLRIVQQNQSQQQMQNVEMEQQQSQNKPETPTKKSKAKKPSKKQLAQMASQQQPQYQQQNSQPVQITQGIQNQVQYQPQQMLVMSPQVPVSPTKNRRPNQRSQPGQVVQVSQPGQMQRQVVVTQSGQQILAQPGQQGNIVGHLQGQQFPGQVVQVSSTGQPIQIQQMGQPMMQMQPQVQQIIVPSKDDIMQKMMSLTSVRFSTPEQSAEFGSVMTEIVSLPDNAPPEKLIEVSNRLDALIAQAEKETADSKTQPKPVKDNKPKPQRKPKVQPKPPPPPVQQQYVHQQGPSTSQPQIIQRPQGIQRQDVHFQNQPQYQTVQQPIQQVQPQQQPNAKKPRPKKLTKKQQQELERQQQLQDAQGRPVYVVQTAQGPVYTQNGQQIVFQYHPSQGSAGMGVPMPVRAPTPIVLPTPKELAAMVKKKQEQRRNKIACFFNVIKEKLNETDYISPFKGLADVFDRLLPFGLLDEPEHSEEHLKHVDRELLRHQVYMDAKLKRIENKMRSIYFKDAVGENEHKAELNMLLYLDAEYERRRFEADKKEAKQDLEGFLRESEIVRFGSDVDEVQEKMRALQNQKVEVPSTSTYEYKEFDEEFFFREIPRTPTPPTEKKKQEKRHKKPQFGYLYESDEDEDEEEDSESEEEEVRPQTVQSSSDESEEAEIAPDFEQPRAPVNVQLDEDDEEDVQFVSVRKSKSSDIEVIGEVEARTEALPQEQPDRSQLQNQPNLGFDSKPGHYGYGQQPSLLPEQDQFHPIAATSQLDRQIQIDREQIAHVQREIEEMKQMESQFAQSQNLQPSPNRSYQQIHSHQSTHPLSHPSIHAPTPPSRPQIHTPASHPHQSIPTPPSRQNVMMNTPPGSIPGYPGSVGKPGSANQQFVGSTGLPQMQRPGSVGQMGPPSVNQQHLMMQNQMGLQNQQIQPQFPHPAHAVAGMGQNSQMTGMAAPIQHPQTAQIPQIPSNLGLKTRQDKPNRPLDKRNFPDIPDDLANIEPFYAANGPIMPNEQGQFEQSRQFRRQEEEKRIEERNLEQERQKRADLERRQAHDLFLQRQLKQQQEKMRLQNETQPAAMNVDRRIGNEPPQRELEKFSQQKLNVNEGLLALQQLQKEQQRLVEQQREDAKRQEEARKVLEEQKRRAQANDQARLHLENVQKQRLQNVNPMAGLLSQQKELTREMNRDSGAMRGMPKPADTLTQPNLPKDLRISGAQQGIPPEIGPKLDFLSQKPVEKQPFDFAGLNLTAEMQRNLSNMNQEMNLPFGGENQALVNFIQSMNKSRLDEFQAKSMQKMGDSSSFGGQKGALNSLVEPKKMTTSQDIFGRKNSRTMPQNAFGSQQQPMNSQKLPEKDVRLGQTSIKGLKLVPQSQATAKVPSQEEKRPGMAANLMEKAEKTAPTTKTVDFQALKNIPKPTKPSQEQKLSNIQLTNSRLKTAIGDLQRNAQSKPLSGGLVGRNLTLQPMNPAEKLKFSSDIAPPKFPTVQPLAGNVAAKKKGDDHDTPTVSSNAQMPLKWRMKRELIAAPAPPAPSPSVAPANPPLPSLKLKIALPKKDEESDRKERKKLKKEEKRKLKEEKKEKKKHKKEPENLDYFQANDQPGPSNWNNNEANEQKPTPIQSNGGLKLKIRLGPKPEEEKNLGKLEKTEANLDSSTGRVDNGVAKPAAPVTSQESQLEPIRPLKMKIRLPKPEPPPMFEPEEEGPPQLEAQKVPKLTLKFKKEKGEEPEEEPKKKKKKHKKHKRHRSQSPSDENERPEKIPKIRIKALAPPPEPKEEKPTPSTSQNPFAIEASTPQFSDVEDYSDDERLCHLSSKLLTKLK</sequence>
<dbReference type="Proteomes" id="UP000095284">
    <property type="component" value="Unplaced"/>
</dbReference>
<dbReference type="GO" id="GO:0003723">
    <property type="term" value="F:RNA binding"/>
    <property type="evidence" value="ECO:0007669"/>
    <property type="project" value="TreeGrafter"/>
</dbReference>
<feature type="region of interest" description="Disordered" evidence="2">
    <location>
        <begin position="570"/>
        <end position="615"/>
    </location>
</feature>
<feature type="compositionally biased region" description="Polar residues" evidence="2">
    <location>
        <begin position="538"/>
        <end position="547"/>
    </location>
</feature>
<feature type="compositionally biased region" description="Low complexity" evidence="2">
    <location>
        <begin position="357"/>
        <end position="367"/>
    </location>
</feature>
<feature type="compositionally biased region" description="Basic residues" evidence="2">
    <location>
        <begin position="590"/>
        <end position="599"/>
    </location>
</feature>
<keyword evidence="7" id="KW-1185">Reference proteome</keyword>
<dbReference type="InterPro" id="IPR052225">
    <property type="entry name" value="Ser/Arg_repetitive_matrix"/>
</dbReference>
<feature type="compositionally biased region" description="Basic and acidic residues" evidence="2">
    <location>
        <begin position="1216"/>
        <end position="1230"/>
    </location>
</feature>
<feature type="coiled-coil region" evidence="1">
    <location>
        <begin position="1349"/>
        <end position="1392"/>
    </location>
</feature>
<dbReference type="Proteomes" id="UP000659654">
    <property type="component" value="Unassembled WGS sequence"/>
</dbReference>
<feature type="compositionally biased region" description="Basic and acidic residues" evidence="2">
    <location>
        <begin position="1873"/>
        <end position="1889"/>
    </location>
</feature>
<feature type="region of interest" description="Disordered" evidence="2">
    <location>
        <begin position="499"/>
        <end position="557"/>
    </location>
</feature>
<feature type="compositionally biased region" description="Acidic residues" evidence="2">
    <location>
        <begin position="880"/>
        <end position="897"/>
    </location>
</feature>
<feature type="compositionally biased region" description="Low complexity" evidence="2">
    <location>
        <begin position="261"/>
        <end position="284"/>
    </location>
</feature>
<feature type="region of interest" description="Disordered" evidence="2">
    <location>
        <begin position="343"/>
        <end position="367"/>
    </location>
</feature>
<feature type="region of interest" description="Disordered" evidence="2">
    <location>
        <begin position="261"/>
        <end position="319"/>
    </location>
</feature>
<feature type="region of interest" description="Disordered" evidence="2">
    <location>
        <begin position="1734"/>
        <end position="2044"/>
    </location>
</feature>
<feature type="compositionally biased region" description="Basic and acidic residues" evidence="2">
    <location>
        <begin position="1793"/>
        <end position="1820"/>
    </location>
</feature>
<feature type="compositionally biased region" description="Low complexity" evidence="2">
    <location>
        <begin position="298"/>
        <end position="319"/>
    </location>
</feature>
<dbReference type="EMBL" id="CAJFDI010000004">
    <property type="protein sequence ID" value="CAD5225445.1"/>
    <property type="molecule type" value="Genomic_DNA"/>
</dbReference>
<feature type="compositionally biased region" description="Low complexity" evidence="2">
    <location>
        <begin position="548"/>
        <end position="557"/>
    </location>
</feature>
<feature type="compositionally biased region" description="Basic residues" evidence="2">
    <location>
        <begin position="1973"/>
        <end position="1986"/>
    </location>
</feature>
<feature type="compositionally biased region" description="Polar residues" evidence="2">
    <location>
        <begin position="1037"/>
        <end position="1066"/>
    </location>
</feature>
<feature type="region of interest" description="Disordered" evidence="2">
    <location>
        <begin position="850"/>
        <end position="1003"/>
    </location>
</feature>
<feature type="compositionally biased region" description="Polar residues" evidence="2">
    <location>
        <begin position="41"/>
        <end position="53"/>
    </location>
</feature>
<feature type="compositionally biased region" description="Basic and acidic residues" evidence="2">
    <location>
        <begin position="1265"/>
        <end position="1285"/>
    </location>
</feature>
<dbReference type="PANTHER" id="PTHR23148">
    <property type="entry name" value="SERINE/ARGININE REGULATED NUCLEAR MATRIX PROTEIN"/>
    <property type="match status" value="1"/>
</dbReference>
<feature type="region of interest" description="Disordered" evidence="2">
    <location>
        <begin position="1"/>
        <end position="55"/>
    </location>
</feature>
<proteinExistence type="predicted"/>
<feature type="region of interest" description="Disordered" evidence="2">
    <location>
        <begin position="1251"/>
        <end position="1285"/>
    </location>
</feature>
<name>A0A1I7S2G4_BURXY</name>
<dbReference type="EMBL" id="CAJFCV020000004">
    <property type="protein sequence ID" value="CAG9114574.1"/>
    <property type="molecule type" value="Genomic_DNA"/>
</dbReference>
<dbReference type="InterPro" id="IPR015671">
    <property type="entry name" value="GSCR1_dom"/>
</dbReference>
<accession>A0A1I7S2G4</accession>
<keyword evidence="1" id="KW-0175">Coiled coil</keyword>
<feature type="region of interest" description="Disordered" evidence="2">
    <location>
        <begin position="1035"/>
        <end position="1107"/>
    </location>
</feature>
<feature type="region of interest" description="Disordered" evidence="2">
    <location>
        <begin position="83"/>
        <end position="105"/>
    </location>
</feature>
<dbReference type="Pfam" id="PF15249">
    <property type="entry name" value="GLTSCR1"/>
    <property type="match status" value="1"/>
</dbReference>
<feature type="compositionally biased region" description="Polar residues" evidence="2">
    <location>
        <begin position="1837"/>
        <end position="1863"/>
    </location>
</feature>
<evidence type="ECO:0000256" key="2">
    <source>
        <dbReference type="SAM" id="MobiDB-lite"/>
    </source>
</evidence>
<feature type="compositionally biased region" description="Polar residues" evidence="2">
    <location>
        <begin position="1090"/>
        <end position="1107"/>
    </location>
</feature>
<feature type="domain" description="GLTSCR protein conserved" evidence="3">
    <location>
        <begin position="695"/>
        <end position="793"/>
    </location>
</feature>
<gene>
    <name evidence="4" type="ORF">BXYJ_LOCUS8548</name>
</gene>
<evidence type="ECO:0000313" key="8">
    <source>
        <dbReference type="WBParaSite" id="BXY_0719300.1"/>
    </source>
</evidence>
<dbReference type="GO" id="GO:0048024">
    <property type="term" value="P:regulation of mRNA splicing, via spliceosome"/>
    <property type="evidence" value="ECO:0007669"/>
    <property type="project" value="TreeGrafter"/>
</dbReference>
<feature type="region of interest" description="Disordered" evidence="2">
    <location>
        <begin position="1212"/>
        <end position="1234"/>
    </location>
</feature>
<evidence type="ECO:0000313" key="6">
    <source>
        <dbReference type="Proteomes" id="UP000095284"/>
    </source>
</evidence>
<reference evidence="5" key="2">
    <citation type="submission" date="2020-08" db="EMBL/GenBank/DDBJ databases">
        <authorList>
            <person name="Kikuchi T."/>
        </authorList>
    </citation>
    <scope>NUCLEOTIDE SEQUENCE</scope>
    <source>
        <strain evidence="4">Ka4C1</strain>
    </source>
</reference>
<feature type="compositionally biased region" description="Basic residues" evidence="2">
    <location>
        <begin position="288"/>
        <end position="297"/>
    </location>
</feature>
<evidence type="ECO:0000259" key="3">
    <source>
        <dbReference type="Pfam" id="PF15249"/>
    </source>
</evidence>
<feature type="compositionally biased region" description="Pro residues" evidence="2">
    <location>
        <begin position="1767"/>
        <end position="1784"/>
    </location>
</feature>
<evidence type="ECO:0000313" key="7">
    <source>
        <dbReference type="Proteomes" id="UP000659654"/>
    </source>
</evidence>
<feature type="compositionally biased region" description="Low complexity" evidence="2">
    <location>
        <begin position="570"/>
        <end position="587"/>
    </location>
</feature>
<dbReference type="Proteomes" id="UP000582659">
    <property type="component" value="Unassembled WGS sequence"/>
</dbReference>
<dbReference type="WBParaSite" id="BXY_0719300.1">
    <property type="protein sequence ID" value="BXY_0719300.1"/>
    <property type="gene ID" value="BXY_0719300"/>
</dbReference>
<dbReference type="OrthoDB" id="2556847at2759"/>
<feature type="coiled-coil region" evidence="1">
    <location>
        <begin position="779"/>
        <end position="829"/>
    </location>
</feature>
<dbReference type="GO" id="GO:0005681">
    <property type="term" value="C:spliceosomal complex"/>
    <property type="evidence" value="ECO:0007669"/>
    <property type="project" value="TreeGrafter"/>
</dbReference>
<feature type="compositionally biased region" description="Acidic residues" evidence="2">
    <location>
        <begin position="908"/>
        <end position="917"/>
    </location>
</feature>
<evidence type="ECO:0000313" key="4">
    <source>
        <dbReference type="EMBL" id="CAD5225445.1"/>
    </source>
</evidence>
<reference evidence="8" key="1">
    <citation type="submission" date="2016-11" db="UniProtKB">
        <authorList>
            <consortium name="WormBaseParasite"/>
        </authorList>
    </citation>
    <scope>IDENTIFICATION</scope>
</reference>
<dbReference type="PANTHER" id="PTHR23148:SF0">
    <property type="entry name" value="SERINE_ARGININE REPETITIVE MATRIX PROTEIN 1"/>
    <property type="match status" value="1"/>
</dbReference>